<dbReference type="SUPFAM" id="SSF53098">
    <property type="entry name" value="Ribonuclease H-like"/>
    <property type="match status" value="1"/>
</dbReference>
<dbReference type="Proteomes" id="UP001175226">
    <property type="component" value="Unassembled WGS sequence"/>
</dbReference>
<accession>A0AA39JIP4</accession>
<evidence type="ECO:0000313" key="2">
    <source>
        <dbReference type="EMBL" id="KAK0443499.1"/>
    </source>
</evidence>
<keyword evidence="1" id="KW-1133">Transmembrane helix</keyword>
<evidence type="ECO:0008006" key="5">
    <source>
        <dbReference type="Google" id="ProtNLM"/>
    </source>
</evidence>
<dbReference type="AlphaFoldDB" id="A0AA39JIP4"/>
<protein>
    <recommendedName>
        <fullName evidence="5">DUF659 domain-containing protein</fullName>
    </recommendedName>
</protein>
<keyword evidence="4" id="KW-1185">Reference proteome</keyword>
<proteinExistence type="predicted"/>
<sequence length="447" mass="50669">MYLQSTKKGREAKNRLLDLKLVILFCAGSLPTNLASQWYWKDLWALADPKYPLPLRDQIENKLIPAEQASINDIQLKALRNEWNLTISFDGGTTTGREAFWTINVSDMRRNVYLLEGKEATSVSHTAAWIKDFAMSVSKEQVGCERFTGATSDSTGNTHLCKKLIVQDVRMIIASPDVCHYFSNLLKDIVRIDFFALTIKVIRGTINFFHTSHMGIYEFKLVQSDLGIRRELQAIGKTRFGMIIYSSSSVRCCTPAIQKVIERGKVDFSVHKGGTYYSPLFLAAAYLNPANLRSDVFKPEAQPLRDQSLHGVRYPTLHKSVGTYLGKLAAKEIRSDEMLLYSQNQFPYNAPIDENRPLAVMKWFESLTSYSDGQLLPHIAIKVYAVRVNSMPEEWTVSKFTAMSPKQWSQLKVSTMTAITQVSQYYANQHNVSCRNGILYNIADIPC</sequence>
<reference evidence="3" key="1">
    <citation type="submission" date="2023-06" db="EMBL/GenBank/DDBJ databases">
        <authorList>
            <consortium name="Lawrence Berkeley National Laboratory"/>
            <person name="Ahrendt S."/>
            <person name="Sahu N."/>
            <person name="Indic B."/>
            <person name="Wong-Bajracharya J."/>
            <person name="Merenyi Z."/>
            <person name="Ke H.-M."/>
            <person name="Monk M."/>
            <person name="Kocsube S."/>
            <person name="Drula E."/>
            <person name="Lipzen A."/>
            <person name="Balint B."/>
            <person name="Henrissat B."/>
            <person name="Andreopoulos B."/>
            <person name="Martin F.M."/>
            <person name="Harder C.B."/>
            <person name="Rigling D."/>
            <person name="Ford K.L."/>
            <person name="Foster G.D."/>
            <person name="Pangilinan J."/>
            <person name="Papanicolaou A."/>
            <person name="Barry K."/>
            <person name="LaButti K."/>
            <person name="Viragh M."/>
            <person name="Koriabine M."/>
            <person name="Yan M."/>
            <person name="Riley R."/>
            <person name="Champramary S."/>
            <person name="Plett K.L."/>
            <person name="Tsai I.J."/>
            <person name="Slot J."/>
            <person name="Sipos G."/>
            <person name="Plett J."/>
            <person name="Nagy L.G."/>
            <person name="Grigoriev I.V."/>
        </authorList>
    </citation>
    <scope>NUCLEOTIDE SEQUENCE</scope>
    <source>
        <strain evidence="3">FPL87.14</strain>
    </source>
</reference>
<dbReference type="InterPro" id="IPR012337">
    <property type="entry name" value="RNaseH-like_sf"/>
</dbReference>
<dbReference type="EMBL" id="JAUEPT010000022">
    <property type="protein sequence ID" value="KAK0443500.1"/>
    <property type="molecule type" value="Genomic_DNA"/>
</dbReference>
<keyword evidence="1" id="KW-0812">Transmembrane</keyword>
<keyword evidence="1" id="KW-0472">Membrane</keyword>
<name>A0AA39JIP4_9AGAR</name>
<comment type="caution">
    <text evidence="3">The sequence shown here is derived from an EMBL/GenBank/DDBJ whole genome shotgun (WGS) entry which is preliminary data.</text>
</comment>
<gene>
    <name evidence="2" type="ORF">EV421DRAFT_2081611</name>
    <name evidence="3" type="ORF">EV421DRAFT_2081612</name>
</gene>
<evidence type="ECO:0000313" key="4">
    <source>
        <dbReference type="Proteomes" id="UP001175226"/>
    </source>
</evidence>
<feature type="transmembrane region" description="Helical" evidence="1">
    <location>
        <begin position="21"/>
        <end position="40"/>
    </location>
</feature>
<evidence type="ECO:0000256" key="1">
    <source>
        <dbReference type="SAM" id="Phobius"/>
    </source>
</evidence>
<dbReference type="EMBL" id="JAUEPT010000022">
    <property type="protein sequence ID" value="KAK0443499.1"/>
    <property type="molecule type" value="Genomic_DNA"/>
</dbReference>
<organism evidence="3 4">
    <name type="scientific">Armillaria borealis</name>
    <dbReference type="NCBI Taxonomy" id="47425"/>
    <lineage>
        <taxon>Eukaryota</taxon>
        <taxon>Fungi</taxon>
        <taxon>Dikarya</taxon>
        <taxon>Basidiomycota</taxon>
        <taxon>Agaricomycotina</taxon>
        <taxon>Agaricomycetes</taxon>
        <taxon>Agaricomycetidae</taxon>
        <taxon>Agaricales</taxon>
        <taxon>Marasmiineae</taxon>
        <taxon>Physalacriaceae</taxon>
        <taxon>Armillaria</taxon>
    </lineage>
</organism>
<evidence type="ECO:0000313" key="3">
    <source>
        <dbReference type="EMBL" id="KAK0443500.1"/>
    </source>
</evidence>